<evidence type="ECO:0000313" key="3">
    <source>
        <dbReference type="Proteomes" id="UP001195483"/>
    </source>
</evidence>
<reference evidence="2" key="2">
    <citation type="journal article" date="2021" name="Genome Biol. Evol.">
        <title>Developing a high-quality reference genome for a parasitic bivalve with doubly uniparental inheritance (Bivalvia: Unionida).</title>
        <authorList>
            <person name="Smith C.H."/>
        </authorList>
    </citation>
    <scope>NUCLEOTIDE SEQUENCE</scope>
    <source>
        <strain evidence="2">CHS0354</strain>
        <tissue evidence="2">Mantle</tissue>
    </source>
</reference>
<name>A0AAE0RY46_9BIVA</name>
<accession>A0AAE0RY46</accession>
<organism evidence="2 3">
    <name type="scientific">Potamilus streckersoni</name>
    <dbReference type="NCBI Taxonomy" id="2493646"/>
    <lineage>
        <taxon>Eukaryota</taxon>
        <taxon>Metazoa</taxon>
        <taxon>Spiralia</taxon>
        <taxon>Lophotrochozoa</taxon>
        <taxon>Mollusca</taxon>
        <taxon>Bivalvia</taxon>
        <taxon>Autobranchia</taxon>
        <taxon>Heteroconchia</taxon>
        <taxon>Palaeoheterodonta</taxon>
        <taxon>Unionida</taxon>
        <taxon>Unionoidea</taxon>
        <taxon>Unionidae</taxon>
        <taxon>Ambleminae</taxon>
        <taxon>Lampsilini</taxon>
        <taxon>Potamilus</taxon>
    </lineage>
</organism>
<reference evidence="2" key="1">
    <citation type="journal article" date="2021" name="Genome Biol. Evol.">
        <title>A High-Quality Reference Genome for a Parasitic Bivalve with Doubly Uniparental Inheritance (Bivalvia: Unionida).</title>
        <authorList>
            <person name="Smith C.H."/>
        </authorList>
    </citation>
    <scope>NUCLEOTIDE SEQUENCE</scope>
    <source>
        <strain evidence="2">CHS0354</strain>
    </source>
</reference>
<keyword evidence="3" id="KW-1185">Reference proteome</keyword>
<reference evidence="2" key="3">
    <citation type="submission" date="2023-05" db="EMBL/GenBank/DDBJ databases">
        <authorList>
            <person name="Smith C.H."/>
        </authorList>
    </citation>
    <scope>NUCLEOTIDE SEQUENCE</scope>
    <source>
        <strain evidence="2">CHS0354</strain>
        <tissue evidence="2">Mantle</tissue>
    </source>
</reference>
<proteinExistence type="predicted"/>
<feature type="non-terminal residue" evidence="2">
    <location>
        <position position="134"/>
    </location>
</feature>
<feature type="compositionally biased region" description="Low complexity" evidence="1">
    <location>
        <begin position="7"/>
        <end position="22"/>
    </location>
</feature>
<dbReference type="Proteomes" id="UP001195483">
    <property type="component" value="Unassembled WGS sequence"/>
</dbReference>
<dbReference type="AlphaFoldDB" id="A0AAE0RY46"/>
<evidence type="ECO:0000313" key="2">
    <source>
        <dbReference type="EMBL" id="KAK3581584.1"/>
    </source>
</evidence>
<sequence length="134" mass="14758">MYPPLSLPTNLTSSTRTSSTPRFAPVFQPTPYDVLIDLTPPTPTSAAVFQPSRDLTSLQPVHSIQFHSTETISPVPATSKYTLFPERPLIDTQNFPAVTETKTFTVPLSSLDLPPPEHYSRSVNIFGNNRSAQT</sequence>
<dbReference type="EMBL" id="JAEAOA010001350">
    <property type="protein sequence ID" value="KAK3581584.1"/>
    <property type="molecule type" value="Genomic_DNA"/>
</dbReference>
<evidence type="ECO:0000256" key="1">
    <source>
        <dbReference type="SAM" id="MobiDB-lite"/>
    </source>
</evidence>
<protein>
    <submittedName>
        <fullName evidence="2">Uncharacterized protein</fullName>
    </submittedName>
</protein>
<feature type="region of interest" description="Disordered" evidence="1">
    <location>
        <begin position="1"/>
        <end position="25"/>
    </location>
</feature>
<gene>
    <name evidence="2" type="ORF">CHS0354_022266</name>
</gene>
<comment type="caution">
    <text evidence="2">The sequence shown here is derived from an EMBL/GenBank/DDBJ whole genome shotgun (WGS) entry which is preliminary data.</text>
</comment>